<sequence>MSKMNHSTQWSSSDVGGLCWVSDPAQAYIEARVTSVEKGVVRAEASDGRTFDVDLQLPLKPPSRKQKEPPRRILQRVPLTTNNGVENMDNLQSLQEASILDNIQHRFRMDLIYTNTGPILIAMNPFKWLPIYGDDVIGRYHNAPYGSLPPHCFQEAEDAFSSLQKTRRNQAVVICGESGAGKTETTKLMLHYLAVVSKRQSARDAKLKGTTQSTGPTIAERMVASNPLLEAFGNAKTLRNDNSSRFGKFTRFDFERNSSTINGGHIENLLLEKVRVVEQSSGERNYHIFYQLCAAAKAGKLPGQAGKALTGDASTHIYSKTCTSVDDMDDSEEFDATVAALDALGVKGAELEAIFRAAAAVYVLGDVEFAEDGDGSKISTQAPLDTAASLLGVSSSKLAQALCTRVRDVAGEGGVRDIVTTQNTPEEASTLRHALAKATFSRLFDWLVQRANKAFDKSDQSQFIGILDIFGFEDMATNGFEQVFINTTNEQLQKVFNDLVFEAEAEEYTREGIDWDKTCFPDNTPCIELLTKRPIGILRLLDSECSRGFVASDGAKLVAKVNKAHASSPFFEVCGPASVWRRKDGSRTEDADFLVHHFAGPIVYTVSSFVEKNRDALFPHVYDVLHASSDSLIQACFPEREEVQSKKETVANKYLSQLASLTATLRESSTRFVRCIKTNSEKQPQKLDKPAVLSQLVCSGVMAALEVRRAGFPTRVPYREFVREFRAFTPRGAAITDPKQLAHAMMRHPHVAERVPSSAYRLGASKLFMQSEVLYQLQSIRNAMLYPFVRRLQRWWVKLQGSILQRKLKRCGADLRDASSEAAIKGVNCVAFVRDALQKCEASLAKANLLINKPAEAAEALSSLRAEIAKATEIVKAAVQKKEEAYRIRAEFLAEIDDAYSRCKALRTIANGLYAPRDAEGLTDACVDAEGKLGACRTELLTVAAQWDQGALALSGSQGPHSLRKGAMQSMKNISSKQDTHEHRRARLDTALKSVREAESLSQKMLERQRLLDEARREFQAALDAASERLAIIPVEQFIIQGIRAVPDAVVEARDAIYEAQKTLQGSDSAPIKEAVTNAQASVDKALARAESEALRLRAMTDLDECEKTLVQIGHEVREGGFEERIGDLLTHGEKLVQDARAVADAPDVATLVRAARGAVDAVNHAGEQLEKAQAQKRAEEKARFNKLLGRFQRMDEANSGRGVPKFARKAGGGVQKPLFKVKRVSTVPVEAPPPPPVQPRIIPKAPKSPLTPRNVSPPDTPAAATPATVTKTSVQTPAGGHTLDSWIAAKNLGKYATQLHDLAGDLHDLQEMTDADADELAQECAMPKLAARRFKKALLELGAPVHP</sequence>
<comment type="caution">
    <text evidence="9">The sequence shown here is derived from an EMBL/GenBank/DDBJ whole genome shotgun (WGS) entry which is preliminary data.</text>
</comment>
<dbReference type="GO" id="GO:0051015">
    <property type="term" value="F:actin filament binding"/>
    <property type="evidence" value="ECO:0007669"/>
    <property type="project" value="TreeGrafter"/>
</dbReference>
<dbReference type="PANTHER" id="PTHR13140:SF706">
    <property type="entry name" value="DILUTE CLASS UNCONVENTIONAL MYOSIN, ISOFORM C"/>
    <property type="match status" value="1"/>
</dbReference>
<keyword evidence="3 6" id="KW-0518">Myosin</keyword>
<evidence type="ECO:0000256" key="6">
    <source>
        <dbReference type="PROSITE-ProRule" id="PRU00782"/>
    </source>
</evidence>
<dbReference type="EMBL" id="CAKKNE010000003">
    <property type="protein sequence ID" value="CAH0370330.1"/>
    <property type="molecule type" value="Genomic_DNA"/>
</dbReference>
<dbReference type="Pfam" id="PF02736">
    <property type="entry name" value="Myosin_N"/>
    <property type="match status" value="1"/>
</dbReference>
<evidence type="ECO:0000313" key="9">
    <source>
        <dbReference type="EMBL" id="CAH0370330.1"/>
    </source>
</evidence>
<organism evidence="9 10">
    <name type="scientific">Pelagomonas calceolata</name>
    <dbReference type="NCBI Taxonomy" id="35677"/>
    <lineage>
        <taxon>Eukaryota</taxon>
        <taxon>Sar</taxon>
        <taxon>Stramenopiles</taxon>
        <taxon>Ochrophyta</taxon>
        <taxon>Pelagophyceae</taxon>
        <taxon>Pelagomonadales</taxon>
        <taxon>Pelagomonadaceae</taxon>
        <taxon>Pelagomonas</taxon>
    </lineage>
</organism>
<name>A0A8J2WXX7_9STRA</name>
<protein>
    <recommendedName>
        <fullName evidence="8">Myosin motor domain-containing protein</fullName>
    </recommendedName>
</protein>
<evidence type="ECO:0000313" key="10">
    <source>
        <dbReference type="Proteomes" id="UP000789595"/>
    </source>
</evidence>
<dbReference type="Gene3D" id="1.20.58.530">
    <property type="match status" value="1"/>
</dbReference>
<dbReference type="SMART" id="SM00242">
    <property type="entry name" value="MYSc"/>
    <property type="match status" value="1"/>
</dbReference>
<dbReference type="PANTHER" id="PTHR13140">
    <property type="entry name" value="MYOSIN"/>
    <property type="match status" value="1"/>
</dbReference>
<dbReference type="PRINTS" id="PR00193">
    <property type="entry name" value="MYOSINHEAVY"/>
</dbReference>
<evidence type="ECO:0000256" key="3">
    <source>
        <dbReference type="ARBA" id="ARBA00023123"/>
    </source>
</evidence>
<evidence type="ECO:0000256" key="1">
    <source>
        <dbReference type="ARBA" id="ARBA00022741"/>
    </source>
</evidence>
<dbReference type="Gene3D" id="3.40.850.10">
    <property type="entry name" value="Kinesin motor domain"/>
    <property type="match status" value="1"/>
</dbReference>
<dbReference type="Gene3D" id="1.20.5.4820">
    <property type="match status" value="1"/>
</dbReference>
<keyword evidence="1 6" id="KW-0547">Nucleotide-binding</keyword>
<dbReference type="SUPFAM" id="SSF52540">
    <property type="entry name" value="P-loop containing nucleoside triphosphate hydrolases"/>
    <property type="match status" value="1"/>
</dbReference>
<dbReference type="GO" id="GO:0005524">
    <property type="term" value="F:ATP binding"/>
    <property type="evidence" value="ECO:0007669"/>
    <property type="project" value="UniProtKB-UniRule"/>
</dbReference>
<feature type="compositionally biased region" description="Low complexity" evidence="7">
    <location>
        <begin position="1262"/>
        <end position="1271"/>
    </location>
</feature>
<evidence type="ECO:0000256" key="7">
    <source>
        <dbReference type="SAM" id="MobiDB-lite"/>
    </source>
</evidence>
<gene>
    <name evidence="9" type="ORF">PECAL_3P02090</name>
</gene>
<dbReference type="InterPro" id="IPR004009">
    <property type="entry name" value="SH3_Myosin"/>
</dbReference>
<dbReference type="GO" id="GO:0000146">
    <property type="term" value="F:microfilament motor activity"/>
    <property type="evidence" value="ECO:0007669"/>
    <property type="project" value="TreeGrafter"/>
</dbReference>
<evidence type="ECO:0000256" key="4">
    <source>
        <dbReference type="ARBA" id="ARBA00023175"/>
    </source>
</evidence>
<dbReference type="InterPro" id="IPR001609">
    <property type="entry name" value="Myosin_head_motor_dom-like"/>
</dbReference>
<evidence type="ECO:0000256" key="5">
    <source>
        <dbReference type="ARBA" id="ARBA00023203"/>
    </source>
</evidence>
<dbReference type="InterPro" id="IPR036961">
    <property type="entry name" value="Kinesin_motor_dom_sf"/>
</dbReference>
<dbReference type="Pfam" id="PF00063">
    <property type="entry name" value="Myosin_head"/>
    <property type="match status" value="1"/>
</dbReference>
<keyword evidence="4 6" id="KW-0505">Motor protein</keyword>
<dbReference type="Gene3D" id="1.10.10.820">
    <property type="match status" value="1"/>
</dbReference>
<feature type="region of interest" description="Disordered" evidence="7">
    <location>
        <begin position="1231"/>
        <end position="1277"/>
    </location>
</feature>
<feature type="region of interest" description="Actin-binding" evidence="6">
    <location>
        <begin position="658"/>
        <end position="680"/>
    </location>
</feature>
<dbReference type="GO" id="GO:0016020">
    <property type="term" value="C:membrane"/>
    <property type="evidence" value="ECO:0007669"/>
    <property type="project" value="TreeGrafter"/>
</dbReference>
<dbReference type="Proteomes" id="UP000789595">
    <property type="component" value="Unassembled WGS sequence"/>
</dbReference>
<dbReference type="GO" id="GO:0007015">
    <property type="term" value="P:actin filament organization"/>
    <property type="evidence" value="ECO:0007669"/>
    <property type="project" value="TreeGrafter"/>
</dbReference>
<keyword evidence="5 6" id="KW-0009">Actin-binding</keyword>
<feature type="binding site" evidence="6">
    <location>
        <begin position="176"/>
        <end position="183"/>
    </location>
    <ligand>
        <name>ATP</name>
        <dbReference type="ChEBI" id="CHEBI:30616"/>
    </ligand>
</feature>
<dbReference type="InterPro" id="IPR027417">
    <property type="entry name" value="P-loop_NTPase"/>
</dbReference>
<comment type="similarity">
    <text evidence="6">Belongs to the TRAFAC class myosin-kinesin ATPase superfamily. Myosin family.</text>
</comment>
<dbReference type="Gene3D" id="1.20.120.720">
    <property type="entry name" value="Myosin VI head, motor domain, U50 subdomain"/>
    <property type="match status" value="1"/>
</dbReference>
<proteinExistence type="inferred from homology"/>
<dbReference type="OrthoDB" id="199795at2759"/>
<dbReference type="PROSITE" id="PS51456">
    <property type="entry name" value="MYOSIN_MOTOR"/>
    <property type="match status" value="1"/>
</dbReference>
<evidence type="ECO:0000259" key="8">
    <source>
        <dbReference type="PROSITE" id="PS51456"/>
    </source>
</evidence>
<accession>A0A8J2WXX7</accession>
<dbReference type="CDD" id="cd00124">
    <property type="entry name" value="MYSc"/>
    <property type="match status" value="1"/>
</dbReference>
<keyword evidence="10" id="KW-1185">Reference proteome</keyword>
<dbReference type="GO" id="GO:0005737">
    <property type="term" value="C:cytoplasm"/>
    <property type="evidence" value="ECO:0007669"/>
    <property type="project" value="TreeGrafter"/>
</dbReference>
<dbReference type="GO" id="GO:0016459">
    <property type="term" value="C:myosin complex"/>
    <property type="evidence" value="ECO:0007669"/>
    <property type="project" value="UniProtKB-KW"/>
</dbReference>
<reference evidence="9" key="1">
    <citation type="submission" date="2021-11" db="EMBL/GenBank/DDBJ databases">
        <authorList>
            <consortium name="Genoscope - CEA"/>
            <person name="William W."/>
        </authorList>
    </citation>
    <scope>NUCLEOTIDE SEQUENCE</scope>
</reference>
<keyword evidence="2 6" id="KW-0067">ATP-binding</keyword>
<evidence type="ECO:0000256" key="2">
    <source>
        <dbReference type="ARBA" id="ARBA00022840"/>
    </source>
</evidence>
<feature type="domain" description="Myosin motor" evidence="8">
    <location>
        <begin position="83"/>
        <end position="782"/>
    </location>
</feature>